<dbReference type="EMBL" id="CAJHCQ010000021">
    <property type="protein sequence ID" value="CAD6556481.1"/>
    <property type="molecule type" value="Genomic_DNA"/>
</dbReference>
<protein>
    <submittedName>
        <fullName evidence="2">Oxidoreductase YghA</fullName>
        <ecNumber evidence="2">1.-.-.-</ecNumber>
    </submittedName>
</protein>
<dbReference type="Proteomes" id="UP000656319">
    <property type="component" value="Unassembled WGS sequence"/>
</dbReference>
<gene>
    <name evidence="2" type="primary">yghA_1</name>
    <name evidence="2" type="ORF">LMG27952_06118</name>
</gene>
<keyword evidence="3" id="KW-1185">Reference proteome</keyword>
<comment type="caution">
    <text evidence="2">The sequence shown here is derived from an EMBL/GenBank/DDBJ whole genome shotgun (WGS) entry which is preliminary data.</text>
</comment>
<reference evidence="2 3" key="1">
    <citation type="submission" date="2020-10" db="EMBL/GenBank/DDBJ databases">
        <authorList>
            <person name="Peeters C."/>
        </authorList>
    </citation>
    <scope>NUCLEOTIDE SEQUENCE [LARGE SCALE GENOMIC DNA]</scope>
    <source>
        <strain evidence="2 3">LMG 27952</strain>
    </source>
</reference>
<accession>A0ABM8P4Y2</accession>
<feature type="region of interest" description="Disordered" evidence="1">
    <location>
        <begin position="1"/>
        <end position="22"/>
    </location>
</feature>
<evidence type="ECO:0000313" key="2">
    <source>
        <dbReference type="EMBL" id="CAD6556481.1"/>
    </source>
</evidence>
<dbReference type="GO" id="GO:0016491">
    <property type="term" value="F:oxidoreductase activity"/>
    <property type="evidence" value="ECO:0007669"/>
    <property type="project" value="UniProtKB-KW"/>
</dbReference>
<sequence>MSPTVNQYAMQDPTNQYPGPEFARQPAELAPIYVVPASQESSFVTGEIYGATGGNHLP</sequence>
<evidence type="ECO:0000256" key="1">
    <source>
        <dbReference type="SAM" id="MobiDB-lite"/>
    </source>
</evidence>
<dbReference type="EC" id="1.-.-.-" evidence="2"/>
<name>A0ABM8P4Y2_9BURK</name>
<organism evidence="2 3">
    <name type="scientific">Paraburkholderia hiiakae</name>
    <dbReference type="NCBI Taxonomy" id="1081782"/>
    <lineage>
        <taxon>Bacteria</taxon>
        <taxon>Pseudomonadati</taxon>
        <taxon>Pseudomonadota</taxon>
        <taxon>Betaproteobacteria</taxon>
        <taxon>Burkholderiales</taxon>
        <taxon>Burkholderiaceae</taxon>
        <taxon>Paraburkholderia</taxon>
    </lineage>
</organism>
<evidence type="ECO:0000313" key="3">
    <source>
        <dbReference type="Proteomes" id="UP000656319"/>
    </source>
</evidence>
<keyword evidence="2" id="KW-0560">Oxidoreductase</keyword>
<proteinExistence type="predicted"/>
<feature type="compositionally biased region" description="Polar residues" evidence="1">
    <location>
        <begin position="1"/>
        <end position="17"/>
    </location>
</feature>